<proteinExistence type="predicted"/>
<gene>
    <name evidence="2" type="ordered locus">cce_0495</name>
</gene>
<keyword evidence="3" id="KW-1185">Reference proteome</keyword>
<keyword evidence="1" id="KW-0732">Signal</keyword>
<dbReference type="eggNOG" id="ENOG502ZE6S">
    <property type="taxonomic scope" value="Bacteria"/>
</dbReference>
<sequence>MLRRKKMMKKSLGLCSLIVMGAGLGELALSPERAQASELCNYRNEIIRVSGAYINGDDTWVTQGWWLVEPGECMVYPDNWYTYVQVDRHQTVERTYLLELEDEEIQTVELCVLQDRYTFYNGETFEVCDKHHYGFTDNSMQTFYLIGARRELIEYTQ</sequence>
<dbReference type="KEGG" id="cyt:cce_0495"/>
<reference evidence="2 3" key="1">
    <citation type="journal article" date="2008" name="Proc. Natl. Acad. Sci. U.S.A.">
        <title>The genome of Cyanothece 51142, a unicellular diazotrophic cyanobacterium important in the marine nitrogen cycle.</title>
        <authorList>
            <person name="Welsh E.A."/>
            <person name="Liberton M."/>
            <person name="Stoeckel J."/>
            <person name="Loh T."/>
            <person name="Elvitigala T."/>
            <person name="Wang C."/>
            <person name="Wollam A."/>
            <person name="Fulton R.S."/>
            <person name="Clifton S.W."/>
            <person name="Jacobs J.M."/>
            <person name="Aurora R."/>
            <person name="Ghosh B.K."/>
            <person name="Sherman L.A."/>
            <person name="Smith R.D."/>
            <person name="Wilson R.K."/>
            <person name="Pakrasi H.B."/>
        </authorList>
    </citation>
    <scope>NUCLEOTIDE SEQUENCE [LARGE SCALE GENOMIC DNA]</scope>
    <source>
        <strain evidence="3">ATCC 51142 / BH68</strain>
    </source>
</reference>
<accession>B1WP64</accession>
<dbReference type="InterPro" id="IPR009380">
    <property type="entry name" value="DUF1036"/>
</dbReference>
<name>B1WP64_CROS5</name>
<evidence type="ECO:0000313" key="3">
    <source>
        <dbReference type="Proteomes" id="UP000001203"/>
    </source>
</evidence>
<evidence type="ECO:0000313" key="2">
    <source>
        <dbReference type="EMBL" id="ACB49846.1"/>
    </source>
</evidence>
<dbReference type="Pfam" id="PF06282">
    <property type="entry name" value="DUF1036"/>
    <property type="match status" value="1"/>
</dbReference>
<feature type="signal peptide" evidence="1">
    <location>
        <begin position="1"/>
        <end position="21"/>
    </location>
</feature>
<evidence type="ECO:0000256" key="1">
    <source>
        <dbReference type="SAM" id="SignalP"/>
    </source>
</evidence>
<dbReference type="HOGENOM" id="CLU_1674994_0_0_3"/>
<feature type="chain" id="PRO_5002772248" evidence="1">
    <location>
        <begin position="22"/>
        <end position="157"/>
    </location>
</feature>
<dbReference type="AlphaFoldDB" id="B1WP64"/>
<dbReference type="Proteomes" id="UP000001203">
    <property type="component" value="Chromosome circular"/>
</dbReference>
<dbReference type="EMBL" id="CP000806">
    <property type="protein sequence ID" value="ACB49846.1"/>
    <property type="molecule type" value="Genomic_DNA"/>
</dbReference>
<protein>
    <submittedName>
        <fullName evidence="2">Uncharacterized protein</fullName>
    </submittedName>
</protein>
<organism evidence="2 3">
    <name type="scientific">Crocosphaera subtropica (strain ATCC 51142 / BH68)</name>
    <name type="common">Cyanothece sp. (strain ATCC 51142)</name>
    <dbReference type="NCBI Taxonomy" id="43989"/>
    <lineage>
        <taxon>Bacteria</taxon>
        <taxon>Bacillati</taxon>
        <taxon>Cyanobacteriota</taxon>
        <taxon>Cyanophyceae</taxon>
        <taxon>Oscillatoriophycideae</taxon>
        <taxon>Chroococcales</taxon>
        <taxon>Aphanothecaceae</taxon>
        <taxon>Crocosphaera</taxon>
        <taxon>Crocosphaera subtropica</taxon>
    </lineage>
</organism>